<proteinExistence type="predicted"/>
<evidence type="ECO:0000313" key="3">
    <source>
        <dbReference type="Proteomes" id="UP000001887"/>
    </source>
</evidence>
<gene>
    <name evidence="2" type="ordered locus">Psta_1497</name>
</gene>
<dbReference type="AlphaFoldDB" id="D2QXI7"/>
<dbReference type="HOGENOM" id="CLU_041661_0_0_0"/>
<reference evidence="2 3" key="1">
    <citation type="journal article" date="2009" name="Stand. Genomic Sci.">
        <title>Complete genome sequence of Pirellula staleyi type strain (ATCC 27377).</title>
        <authorList>
            <person name="Clum A."/>
            <person name="Tindall B.J."/>
            <person name="Sikorski J."/>
            <person name="Ivanova N."/>
            <person name="Mavrommatis K."/>
            <person name="Lucas S."/>
            <person name="Glavina del Rio T."/>
            <person name="Nolan M."/>
            <person name="Chen F."/>
            <person name="Tice H."/>
            <person name="Pitluck S."/>
            <person name="Cheng J.F."/>
            <person name="Chertkov O."/>
            <person name="Brettin T."/>
            <person name="Han C."/>
            <person name="Detter J.C."/>
            <person name="Kuske C."/>
            <person name="Bruce D."/>
            <person name="Goodwin L."/>
            <person name="Ovchinikova G."/>
            <person name="Pati A."/>
            <person name="Mikhailova N."/>
            <person name="Chen A."/>
            <person name="Palaniappan K."/>
            <person name="Land M."/>
            <person name="Hauser L."/>
            <person name="Chang Y.J."/>
            <person name="Jeffries C.D."/>
            <person name="Chain P."/>
            <person name="Rohde M."/>
            <person name="Goker M."/>
            <person name="Bristow J."/>
            <person name="Eisen J.A."/>
            <person name="Markowitz V."/>
            <person name="Hugenholtz P."/>
            <person name="Kyrpides N.C."/>
            <person name="Klenk H.P."/>
            <person name="Lapidus A."/>
        </authorList>
    </citation>
    <scope>NUCLEOTIDE SEQUENCE [LARGE SCALE GENOMIC DNA]</scope>
    <source>
        <strain evidence="3">ATCC 27377 / DSM 6068 / ICPB 4128</strain>
    </source>
</reference>
<accession>D2QXI7</accession>
<dbReference type="NCBIfam" id="TIGR02532">
    <property type="entry name" value="IV_pilin_GFxxxE"/>
    <property type="match status" value="1"/>
</dbReference>
<protein>
    <recommendedName>
        <fullName evidence="1">DUF1559 domain-containing protein</fullName>
    </recommendedName>
</protein>
<dbReference type="STRING" id="530564.Psta_1497"/>
<evidence type="ECO:0000259" key="1">
    <source>
        <dbReference type="Pfam" id="PF07596"/>
    </source>
</evidence>
<dbReference type="PROSITE" id="PS00409">
    <property type="entry name" value="PROKAR_NTER_METHYL"/>
    <property type="match status" value="1"/>
</dbReference>
<dbReference type="NCBIfam" id="TIGR04294">
    <property type="entry name" value="pre_pil_HX9DG"/>
    <property type="match status" value="1"/>
</dbReference>
<dbReference type="OrthoDB" id="280382at2"/>
<name>D2QXI7_PIRSD</name>
<sequence length="327" mass="34360" precursor="true">MSVRRSGFTLVELLVVIAIIGVLVALLLPAVQAAREAARRSSCLNNLKNLSLAMHNHHDVMLRFPPGCARDQSPFGTTAAGGGWGSSWKVYLLPFIEQDTIFSKWILDGNNSGYTNATNMPIVNNLFLATYRCPSSPVPRFYAASNNNGSIQMMTSYTGIAGSNLPNTSFYSGTHGFASGSGPLYANSQVNMAALTDGTSNAFMIGEQSDHLRDAAGQPIPGAYTAITSQGPHGWTMGAGQVNVGVAYTDRHFNCTTVAYTVNQRGLPNSGGTGQNTGNNIPLNAAHPGGCCVGLADGSSRFISQTTALLVLQQMAHGSDGAPVILD</sequence>
<dbReference type="SUPFAM" id="SSF54523">
    <property type="entry name" value="Pili subunits"/>
    <property type="match status" value="1"/>
</dbReference>
<organism evidence="2 3">
    <name type="scientific">Pirellula staleyi (strain ATCC 27377 / DSM 6068 / ICPB 4128)</name>
    <name type="common">Pirella staleyi</name>
    <dbReference type="NCBI Taxonomy" id="530564"/>
    <lineage>
        <taxon>Bacteria</taxon>
        <taxon>Pseudomonadati</taxon>
        <taxon>Planctomycetota</taxon>
        <taxon>Planctomycetia</taxon>
        <taxon>Pirellulales</taxon>
        <taxon>Pirellulaceae</taxon>
        <taxon>Pirellula</taxon>
    </lineage>
</organism>
<dbReference type="PANTHER" id="PTHR30093">
    <property type="entry name" value="GENERAL SECRETION PATHWAY PROTEIN G"/>
    <property type="match status" value="1"/>
</dbReference>
<dbReference type="EMBL" id="CP001848">
    <property type="protein sequence ID" value="ADB16172.1"/>
    <property type="molecule type" value="Genomic_DNA"/>
</dbReference>
<dbReference type="InterPro" id="IPR045584">
    <property type="entry name" value="Pilin-like"/>
</dbReference>
<dbReference type="eggNOG" id="COG2165">
    <property type="taxonomic scope" value="Bacteria"/>
</dbReference>
<evidence type="ECO:0000313" key="2">
    <source>
        <dbReference type="EMBL" id="ADB16172.1"/>
    </source>
</evidence>
<dbReference type="Proteomes" id="UP000001887">
    <property type="component" value="Chromosome"/>
</dbReference>
<dbReference type="Pfam" id="PF07596">
    <property type="entry name" value="SBP_bac_10"/>
    <property type="match status" value="1"/>
</dbReference>
<dbReference type="InterPro" id="IPR011453">
    <property type="entry name" value="DUF1559"/>
</dbReference>
<feature type="domain" description="DUF1559" evidence="1">
    <location>
        <begin position="32"/>
        <end position="308"/>
    </location>
</feature>
<dbReference type="InterPro" id="IPR027558">
    <property type="entry name" value="Pre_pil_HX9DG_C"/>
</dbReference>
<dbReference type="Pfam" id="PF07963">
    <property type="entry name" value="N_methyl"/>
    <property type="match status" value="1"/>
</dbReference>
<dbReference type="Gene3D" id="3.30.700.10">
    <property type="entry name" value="Glycoprotein, Type 4 Pilin"/>
    <property type="match status" value="1"/>
</dbReference>
<dbReference type="InterPro" id="IPR012902">
    <property type="entry name" value="N_methyl_site"/>
</dbReference>
<dbReference type="PANTHER" id="PTHR30093:SF2">
    <property type="entry name" value="TYPE II SECRETION SYSTEM PROTEIN H"/>
    <property type="match status" value="1"/>
</dbReference>
<dbReference type="KEGG" id="psl:Psta_1497"/>
<keyword evidence="3" id="KW-1185">Reference proteome</keyword>